<keyword evidence="3" id="KW-1185">Reference proteome</keyword>
<dbReference type="GO" id="GO:0006364">
    <property type="term" value="P:rRNA processing"/>
    <property type="evidence" value="ECO:0007669"/>
    <property type="project" value="TreeGrafter"/>
</dbReference>
<evidence type="ECO:0000256" key="1">
    <source>
        <dbReference type="SAM" id="MobiDB-lite"/>
    </source>
</evidence>
<dbReference type="STRING" id="1157962.A0A250WZB2"/>
<organism evidence="2 3">
    <name type="scientific">Chlamydomonas eustigma</name>
    <dbReference type="NCBI Taxonomy" id="1157962"/>
    <lineage>
        <taxon>Eukaryota</taxon>
        <taxon>Viridiplantae</taxon>
        <taxon>Chlorophyta</taxon>
        <taxon>core chlorophytes</taxon>
        <taxon>Chlorophyceae</taxon>
        <taxon>CS clade</taxon>
        <taxon>Chlamydomonadales</taxon>
        <taxon>Chlamydomonadaceae</taxon>
        <taxon>Chlamydomonas</taxon>
    </lineage>
</organism>
<feature type="region of interest" description="Disordered" evidence="1">
    <location>
        <begin position="735"/>
        <end position="756"/>
    </location>
</feature>
<reference evidence="2 3" key="1">
    <citation type="submission" date="2017-08" db="EMBL/GenBank/DDBJ databases">
        <title>Acidophilic green algal genome provides insights into adaptation to an acidic environment.</title>
        <authorList>
            <person name="Hirooka S."/>
            <person name="Hirose Y."/>
            <person name="Kanesaki Y."/>
            <person name="Higuchi S."/>
            <person name="Fujiwara T."/>
            <person name="Onuma R."/>
            <person name="Era A."/>
            <person name="Ohbayashi R."/>
            <person name="Uzuka A."/>
            <person name="Nozaki H."/>
            <person name="Yoshikawa H."/>
            <person name="Miyagishima S.Y."/>
        </authorList>
    </citation>
    <scope>NUCLEOTIDE SEQUENCE [LARGE SCALE GENOMIC DNA]</scope>
    <source>
        <strain evidence="2 3">NIES-2499</strain>
    </source>
</reference>
<proteinExistence type="predicted"/>
<name>A0A250WZB2_9CHLO</name>
<gene>
    <name evidence="2" type="ORF">CEUSTIGMA_g3622.t1</name>
</gene>
<evidence type="ECO:0000313" key="3">
    <source>
        <dbReference type="Proteomes" id="UP000232323"/>
    </source>
</evidence>
<dbReference type="AlphaFoldDB" id="A0A250WZB2"/>
<dbReference type="PANTHER" id="PTHR34105">
    <property type="entry name" value="PROLINE-, GLUTAMIC ACID- AND LEUCINE-RICH PROTEIN 1"/>
    <property type="match status" value="1"/>
</dbReference>
<dbReference type="OrthoDB" id="553253at2759"/>
<feature type="region of interest" description="Disordered" evidence="1">
    <location>
        <begin position="896"/>
        <end position="949"/>
    </location>
</feature>
<dbReference type="Proteomes" id="UP000232323">
    <property type="component" value="Unassembled WGS sequence"/>
</dbReference>
<evidence type="ECO:0000313" key="2">
    <source>
        <dbReference type="EMBL" id="GAX76178.1"/>
    </source>
</evidence>
<protein>
    <recommendedName>
        <fullName evidence="4">Pre-rRNA-processing protein RIX1 N-terminal domain-containing protein</fullName>
    </recommendedName>
</protein>
<accession>A0A250WZB2</accession>
<dbReference type="EMBL" id="BEGY01000016">
    <property type="protein sequence ID" value="GAX76178.1"/>
    <property type="molecule type" value="Genomic_DNA"/>
</dbReference>
<feature type="compositionally biased region" description="Basic and acidic residues" evidence="1">
    <location>
        <begin position="912"/>
        <end position="921"/>
    </location>
</feature>
<feature type="region of interest" description="Disordered" evidence="1">
    <location>
        <begin position="815"/>
        <end position="841"/>
    </location>
</feature>
<sequence>MSSVSISAVHQMKQITSVIERAGADLSLRQCRGIEIDIKRNPAFVLTPKDHDSDGLAANQLSSPLGSWETVLLRLLSESKTLIQGLYLLRSTVRCVSLPALVVSFQKWSTQILDIAKQNINPAEAPTNEECMLHSFKTVNGDILVLCFTSLADVFSRLDGITDVEGVRRDASPLASRSAHVAVSVLAAGAFKSEDGNRMALSALQLLSSVLTVFPVSLRQQSAALEITLLSTVTSGGSQTTNAANAYSTGDIIAAVKLAAARCVALLPRIQSTVEAWSGMFRRTLISTADATDALFMGLDDPALVERSRHGLAGTTASHSISDPLLGSLPNITNGSLRSLRPAVDNLAVCLTVIEQLLTTSFPSPVPAPCGLLLSALQRLLRMDEGAILTSGRVPPSTSMFSELCSCMPAVRVTAWRLLGLMFNVGGGGAAGPQTPLLFSAGRLLLEPLRRIRAHGADALLAFSTLERQALYTSVSLVVRSGGIAAGRQMAAEAFLAAKVELYASPPFEGQVNATDQRHTFFAHQAWGQASKGHRKDIKQLSNPPGVPATRLCFKASSLSFGGSLEHMRVQCTALDMLAAVVKTSGAVLSASVRAQYDALAMHLACCAYDASVALTRDSNSSSLTTTALVEFQVRAFQLLLCTILSPVNHRPPFLSQAMTLFCKGRAGCTKEVAEVCSSALLAICGLMHPRTLPVSQVQQYSGLQDLQPLARPVMWSVVDASFILKELSAEEEQKGSLLMDPNQHPPEEAQGKKEGGIVSVKGESKSGGNQNGNEFRVTLPPLRPDRVEKLTDAPQTNTSTLHQMDTEAHCLISKSKSQSTRGLGKSSARGQKQGLTHQAEMRSACRVAEGGLLKRQRQMGTDKDGSFEHGLKFNAKAQEDDVMKMIEDKSRRTILATQAKESPRSLTATTDKADVSKFGDKAAVGIMDEESSDSEGSLPDIDSGDSDE</sequence>
<dbReference type="GO" id="GO:0005634">
    <property type="term" value="C:nucleus"/>
    <property type="evidence" value="ECO:0007669"/>
    <property type="project" value="TreeGrafter"/>
</dbReference>
<comment type="caution">
    <text evidence="2">The sequence shown here is derived from an EMBL/GenBank/DDBJ whole genome shotgun (WGS) entry which is preliminary data.</text>
</comment>
<feature type="compositionally biased region" description="Basic and acidic residues" evidence="1">
    <location>
        <begin position="746"/>
        <end position="756"/>
    </location>
</feature>
<evidence type="ECO:0008006" key="4">
    <source>
        <dbReference type="Google" id="ProtNLM"/>
    </source>
</evidence>
<dbReference type="PANTHER" id="PTHR34105:SF1">
    <property type="entry name" value="PROLINE-, GLUTAMIC ACID- AND LEUCINE-RICH PROTEIN 1"/>
    <property type="match status" value="1"/>
</dbReference>
<feature type="compositionally biased region" description="Polar residues" evidence="1">
    <location>
        <begin position="896"/>
        <end position="911"/>
    </location>
</feature>